<dbReference type="RefSeq" id="WP_141337987.1">
    <property type="nucleotide sequence ID" value="NZ_JBHMAX010000024.1"/>
</dbReference>
<evidence type="ECO:0000259" key="8">
    <source>
        <dbReference type="Pfam" id="PF13193"/>
    </source>
</evidence>
<feature type="modified residue" description="N6-acetyllysine" evidence="6">
    <location>
        <position position="619"/>
    </location>
</feature>
<feature type="binding site" evidence="6">
    <location>
        <position position="526"/>
    </location>
    <ligand>
        <name>CoA</name>
        <dbReference type="ChEBI" id="CHEBI:57287"/>
    </ligand>
</feature>
<name>A0ABV5V5K4_9MICO</name>
<proteinExistence type="inferred from homology"/>
<sequence>MSEEGLSNLLHEERTFPPSEEFAAAANGRSELYEQASADREAFWADQARKFVSWENDFDQVLDWSDAPFAKWFVGGTLNACVNAVDRHVEAGNGDRVAIHFVGEPGDTRDITYAELHQQVQKAANALADLGVGKGDTVAIYLPMIPEAVVAMLACARLGAPHSVVFGGFSAEALHSRIDDAGAKVVITADGGWRRGKPGALKPAVDAALAVGDSPVEKVLVVRRTEQEVEWNDDRDLWWHEQLEQAADTHEAEAFDAEHPLFILYTSGTTGKPKGIFHATGGYVVQTAYTSSVVHDIHPESDVYWCTADIGWVTGHSYIVYGPMTLGATQVMYEGTPDTPHQGRFWEIVQDKKVTVLYTAPTAIRTFMKWGKEIPAKFDLSSLRLLGSVGEPINPEAWMWYREVIGGDRCPIVDTWWQTETGAIMISPLPGVTPTRPGSAQHAIPGISAAVVDDMGQPVEKGSGGYLVLTEPWPSMLRGIWGDPQRYKDTYWSRFENVYFAGDGAKLDEDGNIWVLGRVDDVMNVSGHRMSTSEIESALVSHPKVAEAAVVGAADETTGQAICAFVILREEAVQEADDAGEGSDLVAELRNHVAKEIGPIAKPRQIMIVPELPKTRSGKIMRRLLKDVAEHREVGDVTTLADSSVMNAISAGLNKGD</sequence>
<dbReference type="InterPro" id="IPR045851">
    <property type="entry name" value="AMP-bd_C_sf"/>
</dbReference>
<dbReference type="InterPro" id="IPR042099">
    <property type="entry name" value="ANL_N_sf"/>
</dbReference>
<feature type="binding site" evidence="6">
    <location>
        <position position="518"/>
    </location>
    <ligand>
        <name>ATP</name>
        <dbReference type="ChEBI" id="CHEBI:30616"/>
    </ligand>
</feature>
<feature type="binding site" evidence="6">
    <location>
        <position position="542"/>
    </location>
    <ligand>
        <name>Mg(2+)</name>
        <dbReference type="ChEBI" id="CHEBI:18420"/>
    </ligand>
</feature>
<keyword evidence="4 6" id="KW-0067">ATP-binding</keyword>
<evidence type="ECO:0000259" key="7">
    <source>
        <dbReference type="Pfam" id="PF00501"/>
    </source>
</evidence>
<feature type="binding site" evidence="6">
    <location>
        <begin position="414"/>
        <end position="419"/>
    </location>
    <ligand>
        <name>ATP</name>
        <dbReference type="ChEBI" id="CHEBI:30616"/>
    </ligand>
</feature>
<dbReference type="PANTHER" id="PTHR24095:SF14">
    <property type="entry name" value="ACETYL-COENZYME A SYNTHETASE 1"/>
    <property type="match status" value="1"/>
</dbReference>
<dbReference type="Gene3D" id="3.40.50.12780">
    <property type="entry name" value="N-terminal domain of ligase-like"/>
    <property type="match status" value="1"/>
</dbReference>
<evidence type="ECO:0000256" key="3">
    <source>
        <dbReference type="ARBA" id="ARBA00022741"/>
    </source>
</evidence>
<feature type="domain" description="AMP-binding enzyme C-terminal" evidence="8">
    <location>
        <begin position="534"/>
        <end position="619"/>
    </location>
</feature>
<comment type="caution">
    <text evidence="10">The sequence shown here is derived from an EMBL/GenBank/DDBJ whole genome shotgun (WGS) entry which is preliminary data.</text>
</comment>
<dbReference type="Proteomes" id="UP001589613">
    <property type="component" value="Unassembled WGS sequence"/>
</dbReference>
<dbReference type="NCBIfam" id="TIGR02188">
    <property type="entry name" value="Ac_CoA_lig_AcsA"/>
    <property type="match status" value="1"/>
</dbReference>
<keyword evidence="3 6" id="KW-0547">Nucleotide-binding</keyword>
<dbReference type="EMBL" id="JBHMAX010000024">
    <property type="protein sequence ID" value="MFB9733096.1"/>
    <property type="molecule type" value="Genomic_DNA"/>
</dbReference>
<dbReference type="NCBIfam" id="NF001208">
    <property type="entry name" value="PRK00174.1"/>
    <property type="match status" value="1"/>
</dbReference>
<dbReference type="Pfam" id="PF16177">
    <property type="entry name" value="ACAS_N"/>
    <property type="match status" value="1"/>
</dbReference>
<dbReference type="InterPro" id="IPR025110">
    <property type="entry name" value="AMP-bd_C"/>
</dbReference>
<evidence type="ECO:0000259" key="9">
    <source>
        <dbReference type="Pfam" id="PF16177"/>
    </source>
</evidence>
<dbReference type="InterPro" id="IPR011904">
    <property type="entry name" value="Ac_CoA_lig"/>
</dbReference>
<dbReference type="EC" id="6.2.1.1" evidence="6"/>
<dbReference type="Gene3D" id="3.30.300.30">
    <property type="match status" value="1"/>
</dbReference>
<comment type="function">
    <text evidence="6">Catalyzes the conversion of acetate into acetyl-CoA (AcCoA), an essential intermediate at the junction of anabolic and catabolic pathways. AcsA undergoes a two-step reaction. In the first half reaction, AcsA combines acetate with ATP to form acetyl-adenylate (AcAMP) intermediate. In the second half reaction, it can then transfer the acetyl group from AcAMP to the sulfhydryl group of CoA, forming the product AcCoA.</text>
</comment>
<keyword evidence="5 6" id="KW-0007">Acetylation</keyword>
<feature type="binding site" evidence="6">
    <location>
        <begin position="194"/>
        <end position="197"/>
    </location>
    <ligand>
        <name>CoA</name>
        <dbReference type="ChEBI" id="CHEBI:57287"/>
    </ligand>
</feature>
<comment type="similarity">
    <text evidence="1 6">Belongs to the ATP-dependent AMP-binding enzyme family.</text>
</comment>
<feature type="binding site" evidence="6">
    <location>
        <position position="545"/>
    </location>
    <ligand>
        <name>Mg(2+)</name>
        <dbReference type="ChEBI" id="CHEBI:18420"/>
    </ligand>
</feature>
<feature type="binding site" evidence="6">
    <location>
        <begin position="390"/>
        <end position="392"/>
    </location>
    <ligand>
        <name>ATP</name>
        <dbReference type="ChEBI" id="CHEBI:30616"/>
    </ligand>
</feature>
<feature type="binding site" evidence="6">
    <location>
        <position position="503"/>
    </location>
    <ligand>
        <name>ATP</name>
        <dbReference type="ChEBI" id="CHEBI:30616"/>
    </ligand>
</feature>
<keyword evidence="6" id="KW-0460">Magnesium</keyword>
<dbReference type="CDD" id="cd05966">
    <property type="entry name" value="ACS"/>
    <property type="match status" value="1"/>
</dbReference>
<organism evidence="10 11">
    <name type="scientific">Ornithinimicrobium kibberense</name>
    <dbReference type="NCBI Taxonomy" id="282060"/>
    <lineage>
        <taxon>Bacteria</taxon>
        <taxon>Bacillati</taxon>
        <taxon>Actinomycetota</taxon>
        <taxon>Actinomycetes</taxon>
        <taxon>Micrococcales</taxon>
        <taxon>Ornithinimicrobiaceae</taxon>
        <taxon>Ornithinimicrobium</taxon>
    </lineage>
</organism>
<keyword evidence="2 6" id="KW-0436">Ligase</keyword>
<dbReference type="Pfam" id="PF13193">
    <property type="entry name" value="AMP-binding_C"/>
    <property type="match status" value="1"/>
</dbReference>
<dbReference type="PANTHER" id="PTHR24095">
    <property type="entry name" value="ACETYL-COENZYME A SYNTHETASE"/>
    <property type="match status" value="1"/>
</dbReference>
<evidence type="ECO:0000313" key="11">
    <source>
        <dbReference type="Proteomes" id="UP001589613"/>
    </source>
</evidence>
<dbReference type="InterPro" id="IPR020845">
    <property type="entry name" value="AMP-binding_CS"/>
</dbReference>
<reference evidence="10 11" key="1">
    <citation type="submission" date="2024-09" db="EMBL/GenBank/DDBJ databases">
        <authorList>
            <person name="Sun Q."/>
            <person name="Mori K."/>
        </authorList>
    </citation>
    <scope>NUCLEOTIDE SEQUENCE [LARGE SCALE GENOMIC DNA]</scope>
    <source>
        <strain evidence="10 11">JCM 12763</strain>
    </source>
</reference>
<protein>
    <recommendedName>
        <fullName evidence="6">Acetyl-coenzyme A synthetase</fullName>
        <shortName evidence="6">AcCoA synthetase</shortName>
        <shortName evidence="6">Acs</shortName>
        <ecNumber evidence="6">6.2.1.1</ecNumber>
    </recommendedName>
    <alternativeName>
        <fullName evidence="6">Acetate--CoA ligase</fullName>
    </alternativeName>
    <alternativeName>
        <fullName evidence="6">Acyl-activating enzyme</fullName>
    </alternativeName>
</protein>
<feature type="domain" description="AMP-dependent synthetase/ligase" evidence="7">
    <location>
        <begin position="91"/>
        <end position="481"/>
    </location>
</feature>
<keyword evidence="6" id="KW-0479">Metal-binding</keyword>
<comment type="catalytic activity">
    <reaction evidence="6">
        <text>acetate + ATP + CoA = acetyl-CoA + AMP + diphosphate</text>
        <dbReference type="Rhea" id="RHEA:23176"/>
        <dbReference type="ChEBI" id="CHEBI:30089"/>
        <dbReference type="ChEBI" id="CHEBI:30616"/>
        <dbReference type="ChEBI" id="CHEBI:33019"/>
        <dbReference type="ChEBI" id="CHEBI:57287"/>
        <dbReference type="ChEBI" id="CHEBI:57288"/>
        <dbReference type="ChEBI" id="CHEBI:456215"/>
        <dbReference type="EC" id="6.2.1.1"/>
    </reaction>
</comment>
<evidence type="ECO:0000256" key="5">
    <source>
        <dbReference type="ARBA" id="ARBA00022990"/>
    </source>
</evidence>
<feature type="binding site" evidence="6">
    <location>
        <position position="529"/>
    </location>
    <ligand>
        <name>ATP</name>
        <dbReference type="ChEBI" id="CHEBI:30616"/>
    </ligand>
</feature>
<comment type="PTM">
    <text evidence="6">Acetylated. Deacetylation by the SIR2-homolog deacetylase activates the enzyme.</text>
</comment>
<gene>
    <name evidence="10" type="primary">acs</name>
    <name evidence="6" type="synonym">acsA</name>
    <name evidence="10" type="ORF">ACFFN0_13685</name>
</gene>
<feature type="domain" description="Acetyl-coenzyme A synthetase N-terminal" evidence="9">
    <location>
        <begin position="31"/>
        <end position="84"/>
    </location>
</feature>
<evidence type="ECO:0000256" key="1">
    <source>
        <dbReference type="ARBA" id="ARBA00006432"/>
    </source>
</evidence>
<accession>A0ABV5V5K4</accession>
<dbReference type="InterPro" id="IPR000873">
    <property type="entry name" value="AMP-dep_synth/lig_dom"/>
</dbReference>
<evidence type="ECO:0000256" key="2">
    <source>
        <dbReference type="ARBA" id="ARBA00022598"/>
    </source>
</evidence>
<dbReference type="InterPro" id="IPR032387">
    <property type="entry name" value="ACAS_N"/>
</dbReference>
<comment type="cofactor">
    <cofactor evidence="6">
        <name>Mg(2+)</name>
        <dbReference type="ChEBI" id="CHEBI:18420"/>
    </cofactor>
</comment>
<dbReference type="SUPFAM" id="SSF56801">
    <property type="entry name" value="Acetyl-CoA synthetase-like"/>
    <property type="match status" value="1"/>
</dbReference>
<evidence type="ECO:0000256" key="6">
    <source>
        <dbReference type="HAMAP-Rule" id="MF_01123"/>
    </source>
</evidence>
<evidence type="ECO:0000313" key="10">
    <source>
        <dbReference type="EMBL" id="MFB9733096.1"/>
    </source>
</evidence>
<dbReference type="HAMAP" id="MF_01123">
    <property type="entry name" value="Ac_CoA_synth"/>
    <property type="match status" value="1"/>
</dbReference>
<dbReference type="Pfam" id="PF00501">
    <property type="entry name" value="AMP-binding"/>
    <property type="match status" value="1"/>
</dbReference>
<feature type="binding site" evidence="6">
    <location>
        <position position="540"/>
    </location>
    <ligand>
        <name>Mg(2+)</name>
        <dbReference type="ChEBI" id="CHEBI:18420"/>
    </ligand>
</feature>
<dbReference type="GO" id="GO:0003987">
    <property type="term" value="F:acetate-CoA ligase activity"/>
    <property type="evidence" value="ECO:0007669"/>
    <property type="project" value="UniProtKB-EC"/>
</dbReference>
<keyword evidence="11" id="KW-1185">Reference proteome</keyword>
<dbReference type="PROSITE" id="PS00455">
    <property type="entry name" value="AMP_BINDING"/>
    <property type="match status" value="1"/>
</dbReference>
<comment type="caution">
    <text evidence="6">Lacks conserved residue(s) required for the propagation of feature annotation.</text>
</comment>
<feature type="binding site" evidence="6">
    <location>
        <position position="314"/>
    </location>
    <ligand>
        <name>CoA</name>
        <dbReference type="ChEBI" id="CHEBI:57287"/>
    </ligand>
</feature>
<evidence type="ECO:0000256" key="4">
    <source>
        <dbReference type="ARBA" id="ARBA00022840"/>
    </source>
</evidence>